<dbReference type="HOGENOM" id="CLU_3395456_0_0_5"/>
<name>A0A0H3GD12_BRUSU</name>
<feature type="compositionally biased region" description="Basic and acidic residues" evidence="1">
    <location>
        <begin position="1"/>
        <end position="16"/>
    </location>
</feature>
<gene>
    <name evidence="2" type="ordered locus">BS1330_I1720</name>
</gene>
<dbReference type="KEGG" id="bsi:BS1330_I1720"/>
<reference evidence="2 3" key="1">
    <citation type="journal article" date="2011" name="J. Bacteriol.">
        <title>Revised genome sequence of Brucella suis 1330.</title>
        <authorList>
            <person name="Tae H."/>
            <person name="Shallom S."/>
            <person name="Settlage R."/>
            <person name="Preston D."/>
            <person name="Adams L.G."/>
            <person name="Garner H.R."/>
        </authorList>
    </citation>
    <scope>NUCLEOTIDE SEQUENCE [LARGE SCALE GENOMIC DNA]</scope>
    <source>
        <strain evidence="2 3">1330</strain>
    </source>
</reference>
<dbReference type="KEGG" id="bms:BR1726"/>
<dbReference type="EMBL" id="CP002997">
    <property type="protein sequence ID" value="AEM19042.1"/>
    <property type="molecule type" value="Genomic_DNA"/>
</dbReference>
<protein>
    <submittedName>
        <fullName evidence="2">Uncharacterized protein</fullName>
    </submittedName>
</protein>
<sequence>MRDKSIASGRQDETNTEKPFLSTITVYERSH</sequence>
<evidence type="ECO:0000256" key="1">
    <source>
        <dbReference type="SAM" id="MobiDB-lite"/>
    </source>
</evidence>
<evidence type="ECO:0000313" key="3">
    <source>
        <dbReference type="Proteomes" id="UP000007104"/>
    </source>
</evidence>
<proteinExistence type="predicted"/>
<evidence type="ECO:0000313" key="2">
    <source>
        <dbReference type="EMBL" id="AEM19042.1"/>
    </source>
</evidence>
<accession>A0A0H3GD12</accession>
<organism evidence="2 3">
    <name type="scientific">Brucella suis biovar 1 (strain 1330)</name>
    <dbReference type="NCBI Taxonomy" id="204722"/>
    <lineage>
        <taxon>Bacteria</taxon>
        <taxon>Pseudomonadati</taxon>
        <taxon>Pseudomonadota</taxon>
        <taxon>Alphaproteobacteria</taxon>
        <taxon>Hyphomicrobiales</taxon>
        <taxon>Brucellaceae</taxon>
        <taxon>Brucella/Ochrobactrum group</taxon>
        <taxon>Brucella</taxon>
    </lineage>
</organism>
<feature type="region of interest" description="Disordered" evidence="1">
    <location>
        <begin position="1"/>
        <end position="31"/>
    </location>
</feature>
<dbReference type="AlphaFoldDB" id="A0A0H3GD12"/>
<keyword evidence="3" id="KW-1185">Reference proteome</keyword>
<dbReference type="Proteomes" id="UP000007104">
    <property type="component" value="Chromosome I"/>
</dbReference>